<dbReference type="OrthoDB" id="5314997at2759"/>
<protein>
    <recommendedName>
        <fullName evidence="3">F-box domain-containing protein</fullName>
    </recommendedName>
</protein>
<feature type="non-terminal residue" evidence="1">
    <location>
        <position position="105"/>
    </location>
</feature>
<evidence type="ECO:0000313" key="1">
    <source>
        <dbReference type="EMBL" id="KAF2657408.1"/>
    </source>
</evidence>
<keyword evidence="2" id="KW-1185">Reference proteome</keyword>
<organism evidence="1 2">
    <name type="scientific">Lophiostoma macrostomum CBS 122681</name>
    <dbReference type="NCBI Taxonomy" id="1314788"/>
    <lineage>
        <taxon>Eukaryota</taxon>
        <taxon>Fungi</taxon>
        <taxon>Dikarya</taxon>
        <taxon>Ascomycota</taxon>
        <taxon>Pezizomycotina</taxon>
        <taxon>Dothideomycetes</taxon>
        <taxon>Pleosporomycetidae</taxon>
        <taxon>Pleosporales</taxon>
        <taxon>Lophiostomataceae</taxon>
        <taxon>Lophiostoma</taxon>
    </lineage>
</organism>
<dbReference type="EMBL" id="MU004325">
    <property type="protein sequence ID" value="KAF2657408.1"/>
    <property type="molecule type" value="Genomic_DNA"/>
</dbReference>
<sequence length="105" mass="11738">MDPSPPQPFRFLDLPPELRLMVYERIAIKTSYHVVKNGIFTQDVPRALAAHHEAGNPRPAPMSTLVVRSIDVCILATCREIQTEAFPILQPLLQEVAGDPVRLIV</sequence>
<evidence type="ECO:0000313" key="2">
    <source>
        <dbReference type="Proteomes" id="UP000799324"/>
    </source>
</evidence>
<name>A0A6A6TEH3_9PLEO</name>
<proteinExistence type="predicted"/>
<reference evidence="1" key="1">
    <citation type="journal article" date="2020" name="Stud. Mycol.">
        <title>101 Dothideomycetes genomes: a test case for predicting lifestyles and emergence of pathogens.</title>
        <authorList>
            <person name="Haridas S."/>
            <person name="Albert R."/>
            <person name="Binder M."/>
            <person name="Bloem J."/>
            <person name="Labutti K."/>
            <person name="Salamov A."/>
            <person name="Andreopoulos B."/>
            <person name="Baker S."/>
            <person name="Barry K."/>
            <person name="Bills G."/>
            <person name="Bluhm B."/>
            <person name="Cannon C."/>
            <person name="Castanera R."/>
            <person name="Culley D."/>
            <person name="Daum C."/>
            <person name="Ezra D."/>
            <person name="Gonzalez J."/>
            <person name="Henrissat B."/>
            <person name="Kuo A."/>
            <person name="Liang C."/>
            <person name="Lipzen A."/>
            <person name="Lutzoni F."/>
            <person name="Magnuson J."/>
            <person name="Mondo S."/>
            <person name="Nolan M."/>
            <person name="Ohm R."/>
            <person name="Pangilinan J."/>
            <person name="Park H.-J."/>
            <person name="Ramirez L."/>
            <person name="Alfaro M."/>
            <person name="Sun H."/>
            <person name="Tritt A."/>
            <person name="Yoshinaga Y."/>
            <person name="Zwiers L.-H."/>
            <person name="Turgeon B."/>
            <person name="Goodwin S."/>
            <person name="Spatafora J."/>
            <person name="Crous P."/>
            <person name="Grigoriev I."/>
        </authorList>
    </citation>
    <scope>NUCLEOTIDE SEQUENCE</scope>
    <source>
        <strain evidence="1">CBS 122681</strain>
    </source>
</reference>
<gene>
    <name evidence="1" type="ORF">K491DRAFT_654776</name>
</gene>
<dbReference type="Proteomes" id="UP000799324">
    <property type="component" value="Unassembled WGS sequence"/>
</dbReference>
<accession>A0A6A6TEH3</accession>
<dbReference type="AlphaFoldDB" id="A0A6A6TEH3"/>
<evidence type="ECO:0008006" key="3">
    <source>
        <dbReference type="Google" id="ProtNLM"/>
    </source>
</evidence>